<dbReference type="OrthoDB" id="9836442at2759"/>
<reference evidence="4" key="1">
    <citation type="submission" date="2025-08" db="UniProtKB">
        <authorList>
            <consortium name="RefSeq"/>
        </authorList>
    </citation>
    <scope>IDENTIFICATION</scope>
    <source>
        <tissue evidence="4">Spleen</tissue>
    </source>
</reference>
<dbReference type="PANTHER" id="PTHR14332:SF3">
    <property type="entry name" value="DISRUPTED IN SCHIZOPHRENIA 1 PROTEIN"/>
    <property type="match status" value="1"/>
</dbReference>
<feature type="region of interest" description="Disordered" evidence="2">
    <location>
        <begin position="155"/>
        <end position="177"/>
    </location>
</feature>
<dbReference type="Proteomes" id="UP000504623">
    <property type="component" value="Unplaced"/>
</dbReference>
<evidence type="ECO:0000313" key="4">
    <source>
        <dbReference type="RefSeq" id="XP_006874237.1"/>
    </source>
</evidence>
<keyword evidence="1" id="KW-0175">Coiled coil</keyword>
<accession>A0A9B0U1G4</accession>
<dbReference type="GeneID" id="102830545"/>
<gene>
    <name evidence="4" type="primary">DISC1</name>
</gene>
<name>A0A9B0U1G4_CHRAS</name>
<keyword evidence="3" id="KW-1185">Reference proteome</keyword>
<evidence type="ECO:0000256" key="1">
    <source>
        <dbReference type="SAM" id="Coils"/>
    </source>
</evidence>
<feature type="coiled-coil region" evidence="1">
    <location>
        <begin position="313"/>
        <end position="356"/>
    </location>
</feature>
<dbReference type="InterPro" id="IPR026081">
    <property type="entry name" value="DISC1"/>
</dbReference>
<protein>
    <submittedName>
        <fullName evidence="4">Disrupted in schizophrenia 1 protein-like</fullName>
    </submittedName>
</protein>
<dbReference type="GO" id="GO:0001764">
    <property type="term" value="P:neuron migration"/>
    <property type="evidence" value="ECO:0007669"/>
    <property type="project" value="TreeGrafter"/>
</dbReference>
<dbReference type="GO" id="GO:0005815">
    <property type="term" value="C:microtubule organizing center"/>
    <property type="evidence" value="ECO:0007669"/>
    <property type="project" value="TreeGrafter"/>
</dbReference>
<dbReference type="PANTHER" id="PTHR14332">
    <property type="entry name" value="DISRUPTED IN SCHIZOPHRENIA 1 PROTEIN"/>
    <property type="match status" value="1"/>
</dbReference>
<feature type="region of interest" description="Disordered" evidence="2">
    <location>
        <begin position="195"/>
        <end position="287"/>
    </location>
</feature>
<organism evidence="3 4">
    <name type="scientific">Chrysochloris asiatica</name>
    <name type="common">Cape golden mole</name>
    <dbReference type="NCBI Taxonomy" id="185453"/>
    <lineage>
        <taxon>Eukaryota</taxon>
        <taxon>Metazoa</taxon>
        <taxon>Chordata</taxon>
        <taxon>Craniata</taxon>
        <taxon>Vertebrata</taxon>
        <taxon>Euteleostomi</taxon>
        <taxon>Mammalia</taxon>
        <taxon>Eutheria</taxon>
        <taxon>Afrotheria</taxon>
        <taxon>Chrysochloridae</taxon>
        <taxon>Chrysochlorinae</taxon>
        <taxon>Chrysochloris</taxon>
    </lineage>
</organism>
<dbReference type="AlphaFoldDB" id="A0A9B0U1G4"/>
<feature type="coiled-coil region" evidence="1">
    <location>
        <begin position="429"/>
        <end position="470"/>
    </location>
</feature>
<evidence type="ECO:0000256" key="2">
    <source>
        <dbReference type="SAM" id="MobiDB-lite"/>
    </source>
</evidence>
<feature type="compositionally biased region" description="Polar residues" evidence="2">
    <location>
        <begin position="155"/>
        <end position="168"/>
    </location>
</feature>
<feature type="compositionally biased region" description="Polar residues" evidence="2">
    <location>
        <begin position="264"/>
        <end position="287"/>
    </location>
</feature>
<dbReference type="RefSeq" id="XP_006874237.1">
    <property type="nucleotide sequence ID" value="XM_006874175.1"/>
</dbReference>
<dbReference type="CTD" id="27185"/>
<dbReference type="GO" id="GO:0045111">
    <property type="term" value="C:intermediate filament cytoskeleton"/>
    <property type="evidence" value="ECO:0007669"/>
    <property type="project" value="TreeGrafter"/>
</dbReference>
<evidence type="ECO:0000313" key="3">
    <source>
        <dbReference type="Proteomes" id="UP000504623"/>
    </source>
</evidence>
<dbReference type="GO" id="GO:0060271">
    <property type="term" value="P:cilium assembly"/>
    <property type="evidence" value="ECO:0007669"/>
    <property type="project" value="TreeGrafter"/>
</dbReference>
<dbReference type="GO" id="GO:0005874">
    <property type="term" value="C:microtubule"/>
    <property type="evidence" value="ECO:0007669"/>
    <property type="project" value="TreeGrafter"/>
</dbReference>
<proteinExistence type="predicted"/>
<sequence>MVLFSVYLGSQKCFPRAASLLKKRLTRRPGYMRAAARPGIGFLPTAMDTPVCAQGVVCCEERLHSGSMARHCGLFLDSQTGFSGDQPGLALCFDREPSWIQSRAEPTLPDRLIRPSNPGHLGCQREFSPMDSSEVVDPAHEVVYDKGAKSIWEQVDSNSSSQGNDPQASSSSPSSQDTFMSNFSFIQLSLSCAEEHGEPDNCTPTEETESLHQSSTEVRAKAANHDRPWEDPWLFSQPPHPKATQGVGDCAWVTRSKPRPGRETLSSLDGHSAPSCSLVSGPSGSEGSNVRHDYSWNALLKKYGPALHDCLLSNQKQLKIKSLRLKLQKLQDKAIEDDDYDKAEKLKQRLEDLEKETSTLPFQLPSRQPELISVLKQLGEQVQAALHWATQKHEDFGANNEDTQPVLRTEPKLLKATAQDRLRVSITRRDWLLQEKQQLQKEIEVLQARMSVLEAKDEQLRREIDEQEQLLRWPGCELSTLMSKLPLGELQKMDQALDDTWALASQLLFLAEPPKTIRSLQERMKSLNLCLKEITAKLVFHPSLPQCTVGSHFCTAKDLTEEIWSLASEREGLDELLNKLLVLSSGNIRKLETIKEDYNKLRRELKHHETTYETNVKETTMKYMEMLEEKLHSCKCPLLEKVWEADLEACQLFIQSMQLKEAGDGLSVEDRGLRNDLESAAMSAAMAIPPLPSSEDKKKTPLQADDEWKAQQIPSPHCLVSRQEEESYIVSEELEGKYEAIGKKLLHLEDQLHIAIHSRDEELIQCLRKELQMVKDTLQIMVLQLQPAREAGEKEVPLPS</sequence>
<feature type="compositionally biased region" description="Basic and acidic residues" evidence="2">
    <location>
        <begin position="218"/>
        <end position="230"/>
    </location>
</feature>